<proteinExistence type="predicted"/>
<sequence>MIDWLRMAELRDEIGQDGFDEVVDVFLEEAGEVVIRLDRGPTLEDLHFLKGSALNLGFVAVAQLCQEGERLLAAGGRPDPQPIAAAFRAAREAVLTARAARAA</sequence>
<dbReference type="AlphaFoldDB" id="A0A8G0ZUY7"/>
<dbReference type="InterPro" id="IPR008207">
    <property type="entry name" value="Sig_transdc_His_kin_Hpt_dom"/>
</dbReference>
<evidence type="ECO:0000313" key="4">
    <source>
        <dbReference type="EMBL" id="QYZ69158.1"/>
    </source>
</evidence>
<reference evidence="4" key="1">
    <citation type="submission" date="2021-02" db="EMBL/GenBank/DDBJ databases">
        <title>Rhodobacter shimadae sp. nov., an aerobic anoxygenic phototrophic bacterium isolated from a hot spring.</title>
        <authorList>
            <person name="Muramatsu S."/>
            <person name="Haruta S."/>
            <person name="Hirose S."/>
            <person name="Hanada S."/>
        </authorList>
    </citation>
    <scope>NUCLEOTIDE SEQUENCE</scope>
    <source>
        <strain evidence="4">N10</strain>
    </source>
</reference>
<feature type="domain" description="HPt" evidence="3">
    <location>
        <begin position="8"/>
        <end position="103"/>
    </location>
</feature>
<dbReference type="Gene3D" id="1.20.120.160">
    <property type="entry name" value="HPT domain"/>
    <property type="match status" value="1"/>
</dbReference>
<keyword evidence="5" id="KW-1185">Reference proteome</keyword>
<name>A0A8G0ZUY7_9RHOB</name>
<evidence type="ECO:0000259" key="3">
    <source>
        <dbReference type="PROSITE" id="PS50894"/>
    </source>
</evidence>
<protein>
    <submittedName>
        <fullName evidence="4">Hpt domain-containing protein</fullName>
    </submittedName>
</protein>
<evidence type="ECO:0000313" key="5">
    <source>
        <dbReference type="Proteomes" id="UP000826300"/>
    </source>
</evidence>
<accession>A0A8G0ZUY7</accession>
<dbReference type="Proteomes" id="UP000826300">
    <property type="component" value="Chromosome"/>
</dbReference>
<dbReference type="EMBL" id="CP069370">
    <property type="protein sequence ID" value="QYZ69158.1"/>
    <property type="molecule type" value="Genomic_DNA"/>
</dbReference>
<dbReference type="Pfam" id="PF01627">
    <property type="entry name" value="Hpt"/>
    <property type="match status" value="1"/>
</dbReference>
<dbReference type="InterPro" id="IPR036641">
    <property type="entry name" value="HPT_dom_sf"/>
</dbReference>
<evidence type="ECO:0000256" key="1">
    <source>
        <dbReference type="ARBA" id="ARBA00023012"/>
    </source>
</evidence>
<dbReference type="GO" id="GO:0004672">
    <property type="term" value="F:protein kinase activity"/>
    <property type="evidence" value="ECO:0007669"/>
    <property type="project" value="UniProtKB-ARBA"/>
</dbReference>
<keyword evidence="1" id="KW-0902">Two-component regulatory system</keyword>
<dbReference type="PROSITE" id="PS50894">
    <property type="entry name" value="HPT"/>
    <property type="match status" value="1"/>
</dbReference>
<gene>
    <name evidence="4" type="ORF">JO391_15635</name>
</gene>
<dbReference type="SUPFAM" id="SSF47226">
    <property type="entry name" value="Histidine-containing phosphotransfer domain, HPT domain"/>
    <property type="match status" value="1"/>
</dbReference>
<feature type="modified residue" description="Phosphohistidine" evidence="2">
    <location>
        <position position="47"/>
    </location>
</feature>
<organism evidence="4 5">
    <name type="scientific">Neotabrizicola shimadae</name>
    <dbReference type="NCBI Taxonomy" id="2807096"/>
    <lineage>
        <taxon>Bacteria</taxon>
        <taxon>Pseudomonadati</taxon>
        <taxon>Pseudomonadota</taxon>
        <taxon>Alphaproteobacteria</taxon>
        <taxon>Rhodobacterales</taxon>
        <taxon>Paracoccaceae</taxon>
        <taxon>Neotabrizicola</taxon>
    </lineage>
</organism>
<dbReference type="RefSeq" id="WP_220661378.1">
    <property type="nucleotide sequence ID" value="NZ_CP069370.1"/>
</dbReference>
<dbReference type="GO" id="GO:0000160">
    <property type="term" value="P:phosphorelay signal transduction system"/>
    <property type="evidence" value="ECO:0007669"/>
    <property type="project" value="UniProtKB-KW"/>
</dbReference>
<evidence type="ECO:0000256" key="2">
    <source>
        <dbReference type="PROSITE-ProRule" id="PRU00110"/>
    </source>
</evidence>
<dbReference type="KEGG" id="nsm:JO391_15635"/>
<keyword evidence="2" id="KW-0597">Phosphoprotein</keyword>